<dbReference type="EMBL" id="NPDZ01000003">
    <property type="protein sequence ID" value="PJZ73839.1"/>
    <property type="molecule type" value="Genomic_DNA"/>
</dbReference>
<dbReference type="Proteomes" id="UP000231962">
    <property type="component" value="Unassembled WGS sequence"/>
</dbReference>
<sequence>MNQIKIKLKVFLTALILLLSYCILDRFLLPAVLFGFPNELEWDTSPWFNFLEKRRKIKFREEQNGVLVVGSSVALYSVLPQKLNEVFASKFGKEKVLAEFYAHPAMTPSDFYYYKEDAVSKNPKLVFYILNPADLQLDYVIEKKGRVDFDEASLLKDSISGRHQNRFLYPDAFFWDHLGSIWKLGSSHFYSLLSKSLFLLSRYRSFLYDPFDVWIEHHFRSGRSYHYYTGIPPKQGIYLRGWAKPEFDIECVVQDGKFKQSIFTQKKETRVQIFSEKKDTLYFDQIFPKSGWTNIEFDVKENSNFVKLHFVATPSVTSDEVDARIFGVSENYGIRLSQNFCRATILKNISYDRILGIDDSRISGFSDQKYTEDYERRLYRNPENESALTRLKVLRKSKMLLSKSSDFFPNSELEKLRKAVEYLQKSGIHVVIVNSPENPIERSLYEKSKWYLGYLNHLQSLVKEKGTFIDAGSLSNEKRDFLDPHHLTYQAAERMSEIYFAEWIGKELNLKTK</sequence>
<reference evidence="3 4" key="1">
    <citation type="submission" date="2017-07" db="EMBL/GenBank/DDBJ databases">
        <title>Leptospira spp. isolated from tropical soils.</title>
        <authorList>
            <person name="Thibeaux R."/>
            <person name="Iraola G."/>
            <person name="Ferres I."/>
            <person name="Bierque E."/>
            <person name="Girault D."/>
            <person name="Soupe-Gilbert M.-E."/>
            <person name="Picardeau M."/>
            <person name="Goarant C."/>
        </authorList>
    </citation>
    <scope>NUCLEOTIDE SEQUENCE [LARGE SCALE GENOMIC DNA]</scope>
    <source>
        <strain evidence="2 4">FH1-B-B1</strain>
        <strain evidence="1 3">FH1-B-C1</strain>
    </source>
</reference>
<evidence type="ECO:0000313" key="3">
    <source>
        <dbReference type="Proteomes" id="UP000231962"/>
    </source>
</evidence>
<gene>
    <name evidence="1" type="ORF">CH360_03555</name>
    <name evidence="2" type="ORF">CH373_06695</name>
</gene>
<evidence type="ECO:0000313" key="1">
    <source>
        <dbReference type="EMBL" id="PJZ70627.1"/>
    </source>
</evidence>
<dbReference type="Proteomes" id="UP000231990">
    <property type="component" value="Unassembled WGS sequence"/>
</dbReference>
<comment type="caution">
    <text evidence="2">The sequence shown here is derived from an EMBL/GenBank/DDBJ whole genome shotgun (WGS) entry which is preliminary data.</text>
</comment>
<dbReference type="OrthoDB" id="313341at2"/>
<evidence type="ECO:0000313" key="4">
    <source>
        <dbReference type="Proteomes" id="UP000231990"/>
    </source>
</evidence>
<proteinExistence type="predicted"/>
<keyword evidence="3" id="KW-1185">Reference proteome</keyword>
<dbReference type="EMBL" id="NPDY01000002">
    <property type="protein sequence ID" value="PJZ70627.1"/>
    <property type="molecule type" value="Genomic_DNA"/>
</dbReference>
<evidence type="ECO:0000313" key="2">
    <source>
        <dbReference type="EMBL" id="PJZ73839.1"/>
    </source>
</evidence>
<accession>A0A2M9ZPE6</accession>
<name>A0A2M9ZPE6_9LEPT</name>
<organism evidence="2 4">
    <name type="scientific">Leptospira perolatii</name>
    <dbReference type="NCBI Taxonomy" id="2023191"/>
    <lineage>
        <taxon>Bacteria</taxon>
        <taxon>Pseudomonadati</taxon>
        <taxon>Spirochaetota</taxon>
        <taxon>Spirochaetia</taxon>
        <taxon>Leptospirales</taxon>
        <taxon>Leptospiraceae</taxon>
        <taxon>Leptospira</taxon>
    </lineage>
</organism>
<dbReference type="AlphaFoldDB" id="A0A2M9ZPE6"/>
<dbReference type="RefSeq" id="WP_100712635.1">
    <property type="nucleotide sequence ID" value="NZ_NPDY01000002.1"/>
</dbReference>
<protein>
    <submittedName>
        <fullName evidence="2">Uncharacterized protein</fullName>
    </submittedName>
</protein>